<feature type="transmembrane region" description="Helical" evidence="5">
    <location>
        <begin position="217"/>
        <end position="237"/>
    </location>
</feature>
<protein>
    <recommendedName>
        <fullName evidence="6">G-protein coupled receptors family 1 profile domain-containing protein</fullName>
    </recommendedName>
</protein>
<name>A0AAW0PQY6_9GOBI</name>
<dbReference type="InterPro" id="IPR052921">
    <property type="entry name" value="GPCR1_Superfamily_Member"/>
</dbReference>
<gene>
    <name evidence="7" type="ORF">WMY93_007922</name>
</gene>
<proteinExistence type="predicted"/>
<dbReference type="PANTHER" id="PTHR26451:SF866">
    <property type="entry name" value="ODORANT RECEPTOR-RELATED"/>
    <property type="match status" value="1"/>
</dbReference>
<feature type="domain" description="G-protein coupled receptors family 1 profile" evidence="6">
    <location>
        <begin position="117"/>
        <end position="302"/>
    </location>
</feature>
<reference evidence="8" key="1">
    <citation type="submission" date="2024-04" db="EMBL/GenBank/DDBJ databases">
        <title>Salinicola lusitanus LLJ914,a marine bacterium isolated from the Okinawa Trough.</title>
        <authorList>
            <person name="Li J."/>
        </authorList>
    </citation>
    <scope>NUCLEOTIDE SEQUENCE [LARGE SCALE GENOMIC DNA]</scope>
</reference>
<feature type="transmembrane region" description="Helical" evidence="5">
    <location>
        <begin position="157"/>
        <end position="179"/>
    </location>
</feature>
<dbReference type="Gene3D" id="1.20.1070.10">
    <property type="entry name" value="Rhodopsin 7-helix transmembrane proteins"/>
    <property type="match status" value="1"/>
</dbReference>
<keyword evidence="3 5" id="KW-1133">Transmembrane helix</keyword>
<sequence length="302" mass="33712">MIRYESPEGASWVNGPNTGSWAASEDCYLNVNFDSWIRQNASQTKDPVTGKQRVFNDVMVRKLRPDFGACLAPAQLLTGRVVSERTKQKGSVYRFGGVGARSVWVRRLSALPGVLRVNVLILYTLRSRAVFREASRHVLLFHLLLADTLQMILMQTLFLLGSMHLLLVFPLCALLVLMTHATHDFSPLMLVLMSLERLVAVRMPLRHAAIATPRNSVWACLAAWALTVSTVLVRLGLMLPSSNMPALSAQGHRTSDLQTAAELAFVLCVFRLQMSQTCNSLVLYPTSYSRLFDEALVYTLFL</sequence>
<dbReference type="CDD" id="cd00637">
    <property type="entry name" value="7tm_classA_rhodopsin-like"/>
    <property type="match status" value="1"/>
</dbReference>
<keyword evidence="4 5" id="KW-0472">Membrane</keyword>
<evidence type="ECO:0000313" key="8">
    <source>
        <dbReference type="Proteomes" id="UP001460270"/>
    </source>
</evidence>
<evidence type="ECO:0000259" key="6">
    <source>
        <dbReference type="PROSITE" id="PS50262"/>
    </source>
</evidence>
<keyword evidence="2 5" id="KW-0812">Transmembrane</keyword>
<dbReference type="PANTHER" id="PTHR26451">
    <property type="entry name" value="G_PROTEIN_RECEP_F1_2 DOMAIN-CONTAINING PROTEIN"/>
    <property type="match status" value="1"/>
</dbReference>
<dbReference type="Proteomes" id="UP001460270">
    <property type="component" value="Unassembled WGS sequence"/>
</dbReference>
<dbReference type="AlphaFoldDB" id="A0AAW0PQY6"/>
<keyword evidence="8" id="KW-1185">Reference proteome</keyword>
<comment type="caution">
    <text evidence="7">The sequence shown here is derived from an EMBL/GenBank/DDBJ whole genome shotgun (WGS) entry which is preliminary data.</text>
</comment>
<evidence type="ECO:0000256" key="5">
    <source>
        <dbReference type="SAM" id="Phobius"/>
    </source>
</evidence>
<evidence type="ECO:0000256" key="3">
    <source>
        <dbReference type="ARBA" id="ARBA00022989"/>
    </source>
</evidence>
<evidence type="ECO:0000256" key="2">
    <source>
        <dbReference type="ARBA" id="ARBA00022692"/>
    </source>
</evidence>
<evidence type="ECO:0000256" key="4">
    <source>
        <dbReference type="ARBA" id="ARBA00023136"/>
    </source>
</evidence>
<dbReference type="SUPFAM" id="SSF81321">
    <property type="entry name" value="Family A G protein-coupled receptor-like"/>
    <property type="match status" value="1"/>
</dbReference>
<dbReference type="GO" id="GO:0004984">
    <property type="term" value="F:olfactory receptor activity"/>
    <property type="evidence" value="ECO:0007669"/>
    <property type="project" value="TreeGrafter"/>
</dbReference>
<accession>A0AAW0PQY6</accession>
<organism evidence="7 8">
    <name type="scientific">Mugilogobius chulae</name>
    <name type="common">yellowstripe goby</name>
    <dbReference type="NCBI Taxonomy" id="88201"/>
    <lineage>
        <taxon>Eukaryota</taxon>
        <taxon>Metazoa</taxon>
        <taxon>Chordata</taxon>
        <taxon>Craniata</taxon>
        <taxon>Vertebrata</taxon>
        <taxon>Euteleostomi</taxon>
        <taxon>Actinopterygii</taxon>
        <taxon>Neopterygii</taxon>
        <taxon>Teleostei</taxon>
        <taxon>Neoteleostei</taxon>
        <taxon>Acanthomorphata</taxon>
        <taxon>Gobiaria</taxon>
        <taxon>Gobiiformes</taxon>
        <taxon>Gobioidei</taxon>
        <taxon>Gobiidae</taxon>
        <taxon>Gobionellinae</taxon>
        <taxon>Mugilogobius</taxon>
    </lineage>
</organism>
<evidence type="ECO:0000313" key="7">
    <source>
        <dbReference type="EMBL" id="KAK7925612.1"/>
    </source>
</evidence>
<dbReference type="GO" id="GO:0005549">
    <property type="term" value="F:odorant binding"/>
    <property type="evidence" value="ECO:0007669"/>
    <property type="project" value="TreeGrafter"/>
</dbReference>
<dbReference type="PROSITE" id="PS50262">
    <property type="entry name" value="G_PROTEIN_RECEP_F1_2"/>
    <property type="match status" value="1"/>
</dbReference>
<dbReference type="GO" id="GO:0016020">
    <property type="term" value="C:membrane"/>
    <property type="evidence" value="ECO:0007669"/>
    <property type="project" value="UniProtKB-SubCell"/>
</dbReference>
<dbReference type="EMBL" id="JBBPFD010000005">
    <property type="protein sequence ID" value="KAK7925612.1"/>
    <property type="molecule type" value="Genomic_DNA"/>
</dbReference>
<comment type="subcellular location">
    <subcellularLocation>
        <location evidence="1">Membrane</location>
    </subcellularLocation>
</comment>
<evidence type="ECO:0000256" key="1">
    <source>
        <dbReference type="ARBA" id="ARBA00004370"/>
    </source>
</evidence>
<dbReference type="InterPro" id="IPR017452">
    <property type="entry name" value="GPCR_Rhodpsn_7TM"/>
</dbReference>